<dbReference type="InterPro" id="IPR027417">
    <property type="entry name" value="P-loop_NTPase"/>
</dbReference>
<keyword evidence="8" id="KW-1278">Translocase</keyword>
<dbReference type="Gene3D" id="3.40.50.300">
    <property type="entry name" value="P-loop containing nucleotide triphosphate hydrolases"/>
    <property type="match status" value="2"/>
</dbReference>
<evidence type="ECO:0000313" key="11">
    <source>
        <dbReference type="EMBL" id="GAA0530734.1"/>
    </source>
</evidence>
<dbReference type="EMBL" id="BMMT01000009">
    <property type="protein sequence ID" value="GGI89702.1"/>
    <property type="molecule type" value="Genomic_DNA"/>
</dbReference>
<dbReference type="Pfam" id="PF00005">
    <property type="entry name" value="ABC_tran"/>
    <property type="match status" value="2"/>
</dbReference>
<evidence type="ECO:0000256" key="4">
    <source>
        <dbReference type="ARBA" id="ARBA00022475"/>
    </source>
</evidence>
<dbReference type="InterPro" id="IPR013563">
    <property type="entry name" value="Oligopep_ABC_C"/>
</dbReference>
<dbReference type="SUPFAM" id="SSF52540">
    <property type="entry name" value="P-loop containing nucleoside triphosphate hydrolases"/>
    <property type="match status" value="2"/>
</dbReference>
<evidence type="ECO:0000313" key="13">
    <source>
        <dbReference type="Proteomes" id="UP000597989"/>
    </source>
</evidence>
<evidence type="ECO:0000313" key="14">
    <source>
        <dbReference type="Proteomes" id="UP001500220"/>
    </source>
</evidence>
<reference evidence="12" key="4">
    <citation type="submission" date="2020-09" db="EMBL/GenBank/DDBJ databases">
        <authorList>
            <person name="Sun Q."/>
            <person name="Zhou Y."/>
        </authorList>
    </citation>
    <scope>NUCLEOTIDE SEQUENCE</scope>
    <source>
        <strain evidence="12">CGMCC 4.7206</strain>
    </source>
</reference>
<evidence type="ECO:0000256" key="3">
    <source>
        <dbReference type="ARBA" id="ARBA00022448"/>
    </source>
</evidence>
<reference evidence="11" key="5">
    <citation type="submission" date="2023-12" db="EMBL/GenBank/DDBJ databases">
        <authorList>
            <person name="Sun Q."/>
            <person name="Inoue M."/>
        </authorList>
    </citation>
    <scope>NUCLEOTIDE SEQUENCE</scope>
    <source>
        <strain evidence="11">JCM 10664</strain>
    </source>
</reference>
<dbReference type="InterPro" id="IPR017871">
    <property type="entry name" value="ABC_transporter-like_CS"/>
</dbReference>
<dbReference type="InterPro" id="IPR003439">
    <property type="entry name" value="ABC_transporter-like_ATP-bd"/>
</dbReference>
<evidence type="ECO:0000256" key="9">
    <source>
        <dbReference type="ARBA" id="ARBA00023136"/>
    </source>
</evidence>
<evidence type="ECO:0000256" key="7">
    <source>
        <dbReference type="ARBA" id="ARBA00022840"/>
    </source>
</evidence>
<gene>
    <name evidence="11" type="ORF">GCM10009545_36540</name>
    <name evidence="12" type="ORF">GCM10011581_28540</name>
</gene>
<protein>
    <submittedName>
        <fullName evidence="12">ABC transporter ATP-binding protein</fullName>
    </submittedName>
</protein>
<dbReference type="RefSeq" id="WP_229680153.1">
    <property type="nucleotide sequence ID" value="NZ_BAAAHC010000013.1"/>
</dbReference>
<evidence type="ECO:0000256" key="2">
    <source>
        <dbReference type="ARBA" id="ARBA00005417"/>
    </source>
</evidence>
<feature type="domain" description="ABC transporter" evidence="10">
    <location>
        <begin position="4"/>
        <end position="244"/>
    </location>
</feature>
<evidence type="ECO:0000256" key="6">
    <source>
        <dbReference type="ARBA" id="ARBA00022741"/>
    </source>
</evidence>
<keyword evidence="6" id="KW-0547">Nucleotide-binding</keyword>
<dbReference type="InterPro" id="IPR003593">
    <property type="entry name" value="AAA+_ATPase"/>
</dbReference>
<dbReference type="Proteomes" id="UP001500220">
    <property type="component" value="Unassembled WGS sequence"/>
</dbReference>
<accession>A0A917JW11</accession>
<reference evidence="14" key="3">
    <citation type="journal article" date="2019" name="Int. J. Syst. Evol. Microbiol.">
        <title>The Global Catalogue of Microorganisms (GCM) 10K type strain sequencing project: providing services to taxonomists for standard genome sequencing and annotation.</title>
        <authorList>
            <consortium name="The Broad Institute Genomics Platform"/>
            <consortium name="The Broad Institute Genome Sequencing Center for Infectious Disease"/>
            <person name="Wu L."/>
            <person name="Ma J."/>
        </authorList>
    </citation>
    <scope>NUCLEOTIDE SEQUENCE [LARGE SCALE GENOMIC DNA]</scope>
    <source>
        <strain evidence="14">JCM 10664</strain>
    </source>
</reference>
<keyword evidence="7 12" id="KW-0067">ATP-binding</keyword>
<keyword evidence="9" id="KW-0472">Membrane</keyword>
<organism evidence="12 13">
    <name type="scientific">Saccharopolyspora thermophila</name>
    <dbReference type="NCBI Taxonomy" id="89367"/>
    <lineage>
        <taxon>Bacteria</taxon>
        <taxon>Bacillati</taxon>
        <taxon>Actinomycetota</taxon>
        <taxon>Actinomycetes</taxon>
        <taxon>Pseudonocardiales</taxon>
        <taxon>Pseudonocardiaceae</taxon>
        <taxon>Saccharopolyspora</taxon>
    </lineage>
</organism>
<evidence type="ECO:0000313" key="12">
    <source>
        <dbReference type="EMBL" id="GGI89702.1"/>
    </source>
</evidence>
<dbReference type="CDD" id="cd03257">
    <property type="entry name" value="ABC_NikE_OppD_transporters"/>
    <property type="match status" value="1"/>
</dbReference>
<dbReference type="Proteomes" id="UP000597989">
    <property type="component" value="Unassembled WGS sequence"/>
</dbReference>
<keyword evidence="4" id="KW-1003">Cell membrane</keyword>
<sequence>MTVVDVRDLSIAVGERDIVRSVSFTLAAGEVTALVGESGSGKTTTALALLGEHPAGARVSGRVEVAGAPVPPAPGTVGYLPQHPSAALNPVRRIGPVLHEIAHAHVRATTRRERRERTRARVREAMRQARLPDAERLLRRYPHQLSGGQQQRMVLAHELAGRPRVLIADEPTTGQDGVTRGQLVAELRAVAQRGVAVLLLTHDLDLVRALANQVLVMHSGEVLESGTCSEVLGAPRHSYTRRLVEAQPDLVVADRAADSPGRPLMSVRGLTARHGRTTTLHDISLDIHPGDRLAVLGRSGSGKTTLARCLAGLHPHGGEIRLGDQALAPGLRRRSRDQLARVQYVFQDARASFNEFAPVLDQVARTAERLRGASASEARVRAADALARLGVAESSAARRPRSLSGGELQRAALVRAVLAEPDVLICDEITSGLDAVTQAELLDVLAKVQQDTGCALVVITHDLGVVAELADRVLVLHAGRAVEQGPTARLLADPQHAVTAQLVAAAKDPAAARTDP</sequence>
<reference evidence="12 13" key="2">
    <citation type="journal article" date="2014" name="Int. J. Syst. Evol. Microbiol.">
        <title>Complete genome sequence of Corynebacterium casei LMG S-19264T (=DSM 44701T), isolated from a smear-ripened cheese.</title>
        <authorList>
            <consortium name="US DOE Joint Genome Institute (JGI-PGF)"/>
            <person name="Walter F."/>
            <person name="Albersmeier A."/>
            <person name="Kalinowski J."/>
            <person name="Ruckert C."/>
        </authorList>
    </citation>
    <scope>NUCLEOTIDE SEQUENCE [LARGE SCALE GENOMIC DNA]</scope>
    <source>
        <strain evidence="12 13">CGMCC 4.7206</strain>
    </source>
</reference>
<keyword evidence="5" id="KW-0997">Cell inner membrane</keyword>
<evidence type="ECO:0000256" key="8">
    <source>
        <dbReference type="ARBA" id="ARBA00022967"/>
    </source>
</evidence>
<dbReference type="PANTHER" id="PTHR43297:SF14">
    <property type="entry name" value="ATPASE AAA-TYPE CORE DOMAIN-CONTAINING PROTEIN"/>
    <property type="match status" value="1"/>
</dbReference>
<feature type="domain" description="ABC transporter" evidence="10">
    <location>
        <begin position="265"/>
        <end position="503"/>
    </location>
</feature>
<comment type="similarity">
    <text evidence="2">Belongs to the ABC transporter superfamily.</text>
</comment>
<dbReference type="Pfam" id="PF08352">
    <property type="entry name" value="oligo_HPY"/>
    <property type="match status" value="1"/>
</dbReference>
<evidence type="ECO:0000256" key="1">
    <source>
        <dbReference type="ARBA" id="ARBA00004202"/>
    </source>
</evidence>
<evidence type="ECO:0000259" key="10">
    <source>
        <dbReference type="PROSITE" id="PS50893"/>
    </source>
</evidence>
<name>A0A917JW11_9PSEU</name>
<dbReference type="AlphaFoldDB" id="A0A917JW11"/>
<keyword evidence="14" id="KW-1185">Reference proteome</keyword>
<dbReference type="PROSITE" id="PS00211">
    <property type="entry name" value="ABC_TRANSPORTER_1"/>
    <property type="match status" value="1"/>
</dbReference>
<comment type="subcellular location">
    <subcellularLocation>
        <location evidence="1">Cell membrane</location>
        <topology evidence="1">Peripheral membrane protein</topology>
    </subcellularLocation>
</comment>
<dbReference type="PANTHER" id="PTHR43297">
    <property type="entry name" value="OLIGOPEPTIDE TRANSPORT ATP-BINDING PROTEIN APPD"/>
    <property type="match status" value="1"/>
</dbReference>
<reference evidence="11" key="1">
    <citation type="journal article" date="2014" name="Int. J. Syst. Evol. Microbiol.">
        <title>Complete genome of a new Firmicutes species belonging to the dominant human colonic microbiota ('Ruminococcus bicirculans') reveals two chromosomes and a selective capacity to utilize plant glucans.</title>
        <authorList>
            <consortium name="NISC Comparative Sequencing Program"/>
            <person name="Wegmann U."/>
            <person name="Louis P."/>
            <person name="Goesmann A."/>
            <person name="Henrissat B."/>
            <person name="Duncan S.H."/>
            <person name="Flint H.J."/>
        </authorList>
    </citation>
    <scope>NUCLEOTIDE SEQUENCE</scope>
    <source>
        <strain evidence="11">JCM 10664</strain>
    </source>
</reference>
<dbReference type="GO" id="GO:0015833">
    <property type="term" value="P:peptide transport"/>
    <property type="evidence" value="ECO:0007669"/>
    <property type="project" value="InterPro"/>
</dbReference>
<dbReference type="GO" id="GO:0005524">
    <property type="term" value="F:ATP binding"/>
    <property type="evidence" value="ECO:0007669"/>
    <property type="project" value="UniProtKB-KW"/>
</dbReference>
<dbReference type="InterPro" id="IPR050388">
    <property type="entry name" value="ABC_Ni/Peptide_Import"/>
</dbReference>
<proteinExistence type="inferred from homology"/>
<evidence type="ECO:0000256" key="5">
    <source>
        <dbReference type="ARBA" id="ARBA00022519"/>
    </source>
</evidence>
<dbReference type="SMART" id="SM00382">
    <property type="entry name" value="AAA"/>
    <property type="match status" value="2"/>
</dbReference>
<dbReference type="EMBL" id="BAAAHC010000013">
    <property type="protein sequence ID" value="GAA0530734.1"/>
    <property type="molecule type" value="Genomic_DNA"/>
</dbReference>
<comment type="caution">
    <text evidence="12">The sequence shown here is derived from an EMBL/GenBank/DDBJ whole genome shotgun (WGS) entry which is preliminary data.</text>
</comment>
<dbReference type="PROSITE" id="PS50893">
    <property type="entry name" value="ABC_TRANSPORTER_2"/>
    <property type="match status" value="2"/>
</dbReference>
<dbReference type="GO" id="GO:0005886">
    <property type="term" value="C:plasma membrane"/>
    <property type="evidence" value="ECO:0007669"/>
    <property type="project" value="UniProtKB-SubCell"/>
</dbReference>
<dbReference type="GO" id="GO:0016887">
    <property type="term" value="F:ATP hydrolysis activity"/>
    <property type="evidence" value="ECO:0007669"/>
    <property type="project" value="InterPro"/>
</dbReference>
<keyword evidence="3" id="KW-0813">Transport</keyword>